<sequence>MNMRGSCHQLAAAWNKPGQLLVPVEANDNEDYSRGRLRAIRASGRHCRDAARSSYFSTASDPIPLIASPFAISPEA</sequence>
<evidence type="ECO:0000313" key="2">
    <source>
        <dbReference type="Proteomes" id="UP000729402"/>
    </source>
</evidence>
<protein>
    <submittedName>
        <fullName evidence="1">Uncharacterized protein</fullName>
    </submittedName>
</protein>
<dbReference type="AlphaFoldDB" id="A0A8J5VW41"/>
<reference evidence="1" key="2">
    <citation type="submission" date="2021-02" db="EMBL/GenBank/DDBJ databases">
        <authorList>
            <person name="Kimball J.A."/>
            <person name="Haas M.W."/>
            <person name="Macchietto M."/>
            <person name="Kono T."/>
            <person name="Duquette J."/>
            <person name="Shao M."/>
        </authorList>
    </citation>
    <scope>NUCLEOTIDE SEQUENCE</scope>
    <source>
        <tissue evidence="1">Fresh leaf tissue</tissue>
    </source>
</reference>
<comment type="caution">
    <text evidence="1">The sequence shown here is derived from an EMBL/GenBank/DDBJ whole genome shotgun (WGS) entry which is preliminary data.</text>
</comment>
<name>A0A8J5VW41_ZIZPA</name>
<gene>
    <name evidence="1" type="ORF">GUJ93_ZPchr0002g23382</name>
</gene>
<keyword evidence="2" id="KW-1185">Reference proteome</keyword>
<reference evidence="1" key="1">
    <citation type="journal article" date="2021" name="bioRxiv">
        <title>Whole Genome Assembly and Annotation of Northern Wild Rice, Zizania palustris L., Supports a Whole Genome Duplication in the Zizania Genus.</title>
        <authorList>
            <person name="Haas M."/>
            <person name="Kono T."/>
            <person name="Macchietto M."/>
            <person name="Millas R."/>
            <person name="McGilp L."/>
            <person name="Shao M."/>
            <person name="Duquette J."/>
            <person name="Hirsch C.N."/>
            <person name="Kimball J."/>
        </authorList>
    </citation>
    <scope>NUCLEOTIDE SEQUENCE</scope>
    <source>
        <tissue evidence="1">Fresh leaf tissue</tissue>
    </source>
</reference>
<dbReference type="EMBL" id="JAAALK010000287">
    <property type="protein sequence ID" value="KAG8059179.1"/>
    <property type="molecule type" value="Genomic_DNA"/>
</dbReference>
<evidence type="ECO:0000313" key="1">
    <source>
        <dbReference type="EMBL" id="KAG8059179.1"/>
    </source>
</evidence>
<dbReference type="Proteomes" id="UP000729402">
    <property type="component" value="Unassembled WGS sequence"/>
</dbReference>
<proteinExistence type="predicted"/>
<accession>A0A8J5VW41</accession>
<organism evidence="1 2">
    <name type="scientific">Zizania palustris</name>
    <name type="common">Northern wild rice</name>
    <dbReference type="NCBI Taxonomy" id="103762"/>
    <lineage>
        <taxon>Eukaryota</taxon>
        <taxon>Viridiplantae</taxon>
        <taxon>Streptophyta</taxon>
        <taxon>Embryophyta</taxon>
        <taxon>Tracheophyta</taxon>
        <taxon>Spermatophyta</taxon>
        <taxon>Magnoliopsida</taxon>
        <taxon>Liliopsida</taxon>
        <taxon>Poales</taxon>
        <taxon>Poaceae</taxon>
        <taxon>BOP clade</taxon>
        <taxon>Oryzoideae</taxon>
        <taxon>Oryzeae</taxon>
        <taxon>Zizaniinae</taxon>
        <taxon>Zizania</taxon>
    </lineage>
</organism>